<reference evidence="2 3" key="1">
    <citation type="journal article" date="2012" name="J. Bacteriol.">
        <title>Genome Sequence of Oceanibaculum indicum Type Strain P24.</title>
        <authorList>
            <person name="Lai Q."/>
            <person name="Shao Z."/>
        </authorList>
    </citation>
    <scope>NUCLEOTIDE SEQUENCE [LARGE SCALE GENOMIC DNA]</scope>
    <source>
        <strain evidence="2 3">P24</strain>
    </source>
</reference>
<keyword evidence="1" id="KW-1133">Transmembrane helix</keyword>
<dbReference type="Proteomes" id="UP000006746">
    <property type="component" value="Unassembled WGS sequence"/>
</dbReference>
<organism evidence="2 3">
    <name type="scientific">Oceanibaculum indicum P24</name>
    <dbReference type="NCBI Taxonomy" id="1207063"/>
    <lineage>
        <taxon>Bacteria</taxon>
        <taxon>Pseudomonadati</taxon>
        <taxon>Pseudomonadota</taxon>
        <taxon>Alphaproteobacteria</taxon>
        <taxon>Rhodospirillales</taxon>
        <taxon>Oceanibaculaceae</taxon>
        <taxon>Oceanibaculum</taxon>
    </lineage>
</organism>
<accession>K2J1P2</accession>
<comment type="caution">
    <text evidence="2">The sequence shown here is derived from an EMBL/GenBank/DDBJ whole genome shotgun (WGS) entry which is preliminary data.</text>
</comment>
<gene>
    <name evidence="2" type="ORF">P24_17287</name>
</gene>
<feature type="transmembrane region" description="Helical" evidence="1">
    <location>
        <begin position="28"/>
        <end position="48"/>
    </location>
</feature>
<dbReference type="STRING" id="1207063.P24_17287"/>
<protein>
    <submittedName>
        <fullName evidence="2">Uncharacterized protein</fullName>
    </submittedName>
</protein>
<keyword evidence="1" id="KW-0472">Membrane</keyword>
<keyword evidence="3" id="KW-1185">Reference proteome</keyword>
<dbReference type="RefSeq" id="WP_008946059.1">
    <property type="nucleotide sequence ID" value="NZ_AMRL01000034.1"/>
</dbReference>
<evidence type="ECO:0000313" key="2">
    <source>
        <dbReference type="EMBL" id="EKE68717.1"/>
    </source>
</evidence>
<name>K2J1P2_9PROT</name>
<keyword evidence="1" id="KW-0812">Transmembrane</keyword>
<evidence type="ECO:0000313" key="3">
    <source>
        <dbReference type="Proteomes" id="UP000006746"/>
    </source>
</evidence>
<proteinExistence type="predicted"/>
<sequence length="84" mass="9209">MDLLILWLVAAAAVAGIAGLKHRTVWKWFFYGFMIWPVALIHVLLTGINKPCPHCATNIPRAAKICPNCRSELAARPVAGSERA</sequence>
<dbReference type="EMBL" id="AMRL01000034">
    <property type="protein sequence ID" value="EKE68717.1"/>
    <property type="molecule type" value="Genomic_DNA"/>
</dbReference>
<dbReference type="AlphaFoldDB" id="K2J1P2"/>
<evidence type="ECO:0000256" key="1">
    <source>
        <dbReference type="SAM" id="Phobius"/>
    </source>
</evidence>